<feature type="region of interest" description="Disordered" evidence="4">
    <location>
        <begin position="792"/>
        <end position="818"/>
    </location>
</feature>
<dbReference type="eggNOG" id="KOG0308">
    <property type="taxonomic scope" value="Eukaryota"/>
</dbReference>
<reference evidence="5 6" key="1">
    <citation type="journal article" date="2011" name="Proc. Natl. Acad. Sci. U.S.A.">
        <title>Evolutionary erosion of yeast sex chromosomes by mating-type switching accidents.</title>
        <authorList>
            <person name="Gordon J.L."/>
            <person name="Armisen D."/>
            <person name="Proux-Wera E."/>
            <person name="Oheigeartaigh S.S."/>
            <person name="Byrne K.P."/>
            <person name="Wolfe K.H."/>
        </authorList>
    </citation>
    <scope>NUCLEOTIDE SEQUENCE [LARGE SCALE GENOMIC DNA]</scope>
    <source>
        <strain evidence="6">ATCC 22294 / BCRC 22015 / CBS 2517 / CECT 1963 / NBRC 1671 / NRRL Y-8276</strain>
    </source>
</reference>
<dbReference type="GO" id="GO:0000724">
    <property type="term" value="P:double-strand break repair via homologous recombination"/>
    <property type="evidence" value="ECO:0007669"/>
    <property type="project" value="TreeGrafter"/>
</dbReference>
<dbReference type="AlphaFoldDB" id="H2ARX4"/>
<dbReference type="SUPFAM" id="SSF50978">
    <property type="entry name" value="WD40 repeat-like"/>
    <property type="match status" value="1"/>
</dbReference>
<dbReference type="PROSITE" id="PS00678">
    <property type="entry name" value="WD_REPEATS_1"/>
    <property type="match status" value="2"/>
</dbReference>
<dbReference type="KEGG" id="kaf:KAFR_0C01310"/>
<feature type="region of interest" description="Disordered" evidence="4">
    <location>
        <begin position="526"/>
        <end position="647"/>
    </location>
</feature>
<dbReference type="STRING" id="1071382.H2ARX4"/>
<dbReference type="Gene3D" id="2.130.10.10">
    <property type="entry name" value="YVTN repeat-like/Quinoprotein amine dehydrogenase"/>
    <property type="match status" value="2"/>
</dbReference>
<dbReference type="GO" id="GO:0043130">
    <property type="term" value="F:ubiquitin binding"/>
    <property type="evidence" value="ECO:0007669"/>
    <property type="project" value="EnsemblFungi"/>
</dbReference>
<dbReference type="InterPro" id="IPR019775">
    <property type="entry name" value="WD40_repeat_CS"/>
</dbReference>
<dbReference type="InterPro" id="IPR051246">
    <property type="entry name" value="WDR48"/>
</dbReference>
<dbReference type="RefSeq" id="XP_003956259.1">
    <property type="nucleotide sequence ID" value="XM_003956210.1"/>
</dbReference>
<feature type="repeat" description="WD" evidence="3">
    <location>
        <begin position="202"/>
        <end position="243"/>
    </location>
</feature>
<evidence type="ECO:0000256" key="1">
    <source>
        <dbReference type="ARBA" id="ARBA00022574"/>
    </source>
</evidence>
<gene>
    <name evidence="5" type="primary">KAFR0C01310</name>
    <name evidence="5" type="ORF">KAFR_0C01310</name>
</gene>
<dbReference type="FunCoup" id="H2ARX4">
    <property type="interactions" value="102"/>
</dbReference>
<feature type="compositionally biased region" description="Low complexity" evidence="4">
    <location>
        <begin position="629"/>
        <end position="643"/>
    </location>
</feature>
<dbReference type="InterPro" id="IPR001680">
    <property type="entry name" value="WD40_rpt"/>
</dbReference>
<feature type="repeat" description="WD" evidence="3">
    <location>
        <begin position="110"/>
        <end position="150"/>
    </location>
</feature>
<organism evidence="5 6">
    <name type="scientific">Kazachstania africana (strain ATCC 22294 / BCRC 22015 / CBS 2517 / CECT 1963 / NBRC 1671 / NRRL Y-8276)</name>
    <name type="common">Yeast</name>
    <name type="synonym">Kluyveromyces africanus</name>
    <dbReference type="NCBI Taxonomy" id="1071382"/>
    <lineage>
        <taxon>Eukaryota</taxon>
        <taxon>Fungi</taxon>
        <taxon>Dikarya</taxon>
        <taxon>Ascomycota</taxon>
        <taxon>Saccharomycotina</taxon>
        <taxon>Saccharomycetes</taxon>
        <taxon>Saccharomycetales</taxon>
        <taxon>Saccharomycetaceae</taxon>
        <taxon>Kazachstania</taxon>
    </lineage>
</organism>
<dbReference type="PANTHER" id="PTHR19862:SF14">
    <property type="entry name" value="WD REPEAT-CONTAINING PROTEIN 48"/>
    <property type="match status" value="1"/>
</dbReference>
<feature type="region of interest" description="Disordered" evidence="4">
    <location>
        <begin position="493"/>
        <end position="514"/>
    </location>
</feature>
<dbReference type="PROSITE" id="PS50082">
    <property type="entry name" value="WD_REPEATS_2"/>
    <property type="match status" value="2"/>
</dbReference>
<dbReference type="OrthoDB" id="2421129at2759"/>
<keyword evidence="2" id="KW-0677">Repeat</keyword>
<dbReference type="EMBL" id="HE650823">
    <property type="protein sequence ID" value="CCF57124.1"/>
    <property type="molecule type" value="Genomic_DNA"/>
</dbReference>
<dbReference type="InterPro" id="IPR015943">
    <property type="entry name" value="WD40/YVTN_repeat-like_dom_sf"/>
</dbReference>
<evidence type="ECO:0000256" key="3">
    <source>
        <dbReference type="PROSITE-ProRule" id="PRU00221"/>
    </source>
</evidence>
<proteinExistence type="predicted"/>
<dbReference type="InterPro" id="IPR036322">
    <property type="entry name" value="WD40_repeat_dom_sf"/>
</dbReference>
<name>H2ARX4_KAZAF</name>
<dbReference type="Pfam" id="PF00400">
    <property type="entry name" value="WD40"/>
    <property type="match status" value="1"/>
</dbReference>
<dbReference type="SMART" id="SM00320">
    <property type="entry name" value="WD40"/>
    <property type="match status" value="4"/>
</dbReference>
<dbReference type="Proteomes" id="UP000005220">
    <property type="component" value="Chromosome 3"/>
</dbReference>
<dbReference type="Pfam" id="PF11816">
    <property type="entry name" value="DUF3337"/>
    <property type="match status" value="1"/>
</dbReference>
<evidence type="ECO:0000256" key="4">
    <source>
        <dbReference type="SAM" id="MobiDB-lite"/>
    </source>
</evidence>
<keyword evidence="6" id="KW-1185">Reference proteome</keyword>
<evidence type="ECO:0000313" key="5">
    <source>
        <dbReference type="EMBL" id="CCF57124.1"/>
    </source>
</evidence>
<evidence type="ECO:0000313" key="6">
    <source>
        <dbReference type="Proteomes" id="UP000005220"/>
    </source>
</evidence>
<evidence type="ECO:0000256" key="2">
    <source>
        <dbReference type="ARBA" id="ARBA00022737"/>
    </source>
</evidence>
<sequence>MTSRQLSVTYCLSPQQSQSNKNAHILPITKILNPVLSNDYFLTISRDGSIILHPNDQHTPKLRLQIHSDWISDVVEINQHEYVTVSHDFAIILVKVENSDNQWKYSTKIIGYHNDYIKSVCLLNDNYIITSGLDSSIKIWEIKDSSSGKIEFKTSITNSGISNYAMAILNPNKFIIGDSNGDLVYYEFQQQENIIVEIKRIRNAHDTNIKVIKLINNNQTLISACSNAILKIWDVQNDDLTNILSQKWDCNIWSIDTFNDNNDLIIGDSNGNIFSLTYSNQKVAFNKILNSKEVLKEPFKKHLGILDLKIINNTIYFSYCSDSNLTKLNLSDNSLEIEKGGVALIRSSLLTNRRHVITENTLGKIQRWDIISCELINTFNASDGDFDEVVVKYTSKEILAHWCSVSIKVGILFIKIGPKFLNTEVYGSALNDYHILNNVSINPDNRYNLGKIFVNSFFNDFIDYELSKDKQFRNSLSSLKKNDNENTDSLFKDSYTSASSSDKHNKDKPKKKSAFMKLSSSITISRTNTNGSVSNSKDPTPYISVPTTPIDTDAPSVTTGNLTANDAPLESSQVPPSLQPNDEETPLIQPSPSAIPKPPSSGRTLSSGSLLSRKFKSLRSSSNRQLNESSETTRAATTSVSATNNKPFTTVDDPVYHDALHNFLTKDIMPESITFPKENGNNANIYTMLRSNDASRLNSELTMDLPKIKKQELMPDLLLEFHESYIQQYNNYGSSLKLLTKKLPDSLIKKSPTCPLLKIKSNCLILVHSWNDDACGGRVIFSTMLPHSSSATGSTQLSLSSSNSSSASPSNFGSSTESLESTRSLSQFDVIVNKNNDRSEIFENLEKHLPYWFAKNLCDDTNVVEDKQPRLNFTIMPWTDPDSEVAPADNNADPISPPTTSESTNQQFVHMLKFGRSKTNDSTSYATDLPKVAEANTKLVAPGMIKVKKIKMYVIDRFETKTPEMKSKVDPSEWLELLCKEQVLDNDMTLSTVKTLYWKSTSEIILHYRRKS</sequence>
<dbReference type="InterPro" id="IPR021772">
    <property type="entry name" value="WDR48/Bun107"/>
</dbReference>
<dbReference type="InParanoid" id="H2ARX4"/>
<protein>
    <submittedName>
        <fullName evidence="5">Uncharacterized protein</fullName>
    </submittedName>
</protein>
<dbReference type="PANTHER" id="PTHR19862">
    <property type="entry name" value="WD REPEAT-CONTAINING PROTEIN 48"/>
    <property type="match status" value="1"/>
</dbReference>
<dbReference type="SUPFAM" id="SSF63825">
    <property type="entry name" value="YWTD domain"/>
    <property type="match status" value="1"/>
</dbReference>
<dbReference type="GeneID" id="13885043"/>
<keyword evidence="1 3" id="KW-0853">WD repeat</keyword>
<dbReference type="HOGENOM" id="CLU_297547_0_0_1"/>
<feature type="compositionally biased region" description="Polar residues" evidence="4">
    <location>
        <begin position="545"/>
        <end position="580"/>
    </location>
</feature>
<accession>H2ARX4</accession>
<feature type="compositionally biased region" description="Low complexity" evidence="4">
    <location>
        <begin position="600"/>
        <end position="622"/>
    </location>
</feature>